<sequence length="725" mass="79969">MSTPAAASTSQIITIPHIPELFDPDFLNVLLPPHPTTRVNLDKPVSKNTFMTALASVAHHKHTRNAAPAFSSTLSHTLDAFQSLSVQMPTERINAVLSKAWEEDPTLTLRIIWNTRSIHDGKGDKELFYKAFGWLYEHHPRTAIANLSQLVAPVCAVKSKPSKMPHGYWKDLLNILALATLEQLGAHPALFLHVPRGRASIQRSIGPSKMTTAERRAATTAEEFDALLAAKNQKAKTVARDRPFARKALRTSFRALYVAVARLFADELVQQAALMRRAELLSDGEERKSILGKVSLVGKWAPTPSASHDKVTNISTALAILLHHGGAMSSLSRPNDISVAISREDTLVLRSFYQRWVLTPLRAASRVPEPLMAAGRWAEVSYKRVASRCMHINSKHFIKHDSERFDAYLDSITEGKAKISGATLLPHELVAKAIAPLSFKHGRNSTGGSSVAAALRARIAKREAQVVNAQWDAMLSRLRSAGTLDNCLAICDVSGSMGDIYWHGPQPQPILPAVALSMTLAQLAKPPFANVFITFSADPEIVTLQEGLGLADNVQVMVRSAWGMNTDLHAVFVRLLLPLVVQHRVPREDMVKRLFVFSDMQFDAADSAGKNIGAWETNHDSIVRAYAEAGYDVPEIVYWNLADERETVPVEAERKGVALMSGFNPAMMKVFMGEDVEEILDDDTVMVNEEGEEIKPVSQKQEMTPLSIMKRALGMESYDNLMVLD</sequence>
<dbReference type="Pfam" id="PF25043">
    <property type="entry name" value="DUF7788"/>
    <property type="match status" value="1"/>
</dbReference>
<evidence type="ECO:0000313" key="4">
    <source>
        <dbReference type="Proteomes" id="UP001203297"/>
    </source>
</evidence>
<dbReference type="InterPro" id="IPR056690">
    <property type="entry name" value="DUF7788"/>
</dbReference>
<name>A0AAD4M4J2_9AGAM</name>
<feature type="domain" description="DUF7788" evidence="2">
    <location>
        <begin position="486"/>
        <end position="712"/>
    </location>
</feature>
<dbReference type="Gene3D" id="3.40.50.410">
    <property type="entry name" value="von Willebrand factor, type A domain"/>
    <property type="match status" value="1"/>
</dbReference>
<dbReference type="PIRSF" id="PIRSF015417">
    <property type="entry name" value="T31B5_30_vWA"/>
    <property type="match status" value="1"/>
</dbReference>
<dbReference type="InterPro" id="IPR011205">
    <property type="entry name" value="UCP015417_vWA"/>
</dbReference>
<dbReference type="InterPro" id="IPR036465">
    <property type="entry name" value="vWFA_dom_sf"/>
</dbReference>
<feature type="domain" description="DUF2828" evidence="1">
    <location>
        <begin position="63"/>
        <end position="484"/>
    </location>
</feature>
<organism evidence="3 4">
    <name type="scientific">Multifurca ochricompacta</name>
    <dbReference type="NCBI Taxonomy" id="376703"/>
    <lineage>
        <taxon>Eukaryota</taxon>
        <taxon>Fungi</taxon>
        <taxon>Dikarya</taxon>
        <taxon>Basidiomycota</taxon>
        <taxon>Agaricomycotina</taxon>
        <taxon>Agaricomycetes</taxon>
        <taxon>Russulales</taxon>
        <taxon>Russulaceae</taxon>
        <taxon>Multifurca</taxon>
    </lineage>
</organism>
<comment type="caution">
    <text evidence="3">The sequence shown here is derived from an EMBL/GenBank/DDBJ whole genome shotgun (WGS) entry which is preliminary data.</text>
</comment>
<proteinExistence type="predicted"/>
<evidence type="ECO:0000259" key="1">
    <source>
        <dbReference type="Pfam" id="PF11443"/>
    </source>
</evidence>
<evidence type="ECO:0000259" key="2">
    <source>
        <dbReference type="Pfam" id="PF25043"/>
    </source>
</evidence>
<dbReference type="PANTHER" id="PTHR31373">
    <property type="entry name" value="OS06G0652100 PROTEIN"/>
    <property type="match status" value="1"/>
</dbReference>
<reference evidence="3" key="1">
    <citation type="journal article" date="2022" name="New Phytol.">
        <title>Evolutionary transition to the ectomycorrhizal habit in the genomes of a hyperdiverse lineage of mushroom-forming fungi.</title>
        <authorList>
            <person name="Looney B."/>
            <person name="Miyauchi S."/>
            <person name="Morin E."/>
            <person name="Drula E."/>
            <person name="Courty P.E."/>
            <person name="Kohler A."/>
            <person name="Kuo A."/>
            <person name="LaButti K."/>
            <person name="Pangilinan J."/>
            <person name="Lipzen A."/>
            <person name="Riley R."/>
            <person name="Andreopoulos W."/>
            <person name="He G."/>
            <person name="Johnson J."/>
            <person name="Nolan M."/>
            <person name="Tritt A."/>
            <person name="Barry K.W."/>
            <person name="Grigoriev I.V."/>
            <person name="Nagy L.G."/>
            <person name="Hibbett D."/>
            <person name="Henrissat B."/>
            <person name="Matheny P.B."/>
            <person name="Labbe J."/>
            <person name="Martin F.M."/>
        </authorList>
    </citation>
    <scope>NUCLEOTIDE SEQUENCE</scope>
    <source>
        <strain evidence="3">BPL690</strain>
    </source>
</reference>
<dbReference type="AlphaFoldDB" id="A0AAD4M4J2"/>
<gene>
    <name evidence="3" type="ORF">B0F90DRAFT_1817122</name>
</gene>
<accession>A0AAD4M4J2</accession>
<keyword evidence="4" id="KW-1185">Reference proteome</keyword>
<protein>
    <submittedName>
        <fullName evidence="3">Uncharacterized protein</fullName>
    </submittedName>
</protein>
<dbReference type="InterPro" id="IPR058580">
    <property type="entry name" value="DUF2828"/>
</dbReference>
<evidence type="ECO:0000313" key="3">
    <source>
        <dbReference type="EMBL" id="KAI0301089.1"/>
    </source>
</evidence>
<dbReference type="Pfam" id="PF11443">
    <property type="entry name" value="DUF2828"/>
    <property type="match status" value="1"/>
</dbReference>
<dbReference type="Proteomes" id="UP001203297">
    <property type="component" value="Unassembled WGS sequence"/>
</dbReference>
<dbReference type="PANTHER" id="PTHR31373:SF27">
    <property type="entry name" value="TROVE DOMAIN-CONTAINING PROTEIN"/>
    <property type="match status" value="1"/>
</dbReference>
<dbReference type="EMBL" id="WTXG01000015">
    <property type="protein sequence ID" value="KAI0301089.1"/>
    <property type="molecule type" value="Genomic_DNA"/>
</dbReference>